<evidence type="ECO:0000256" key="2">
    <source>
        <dbReference type="RuleBase" id="RU363116"/>
    </source>
</evidence>
<evidence type="ECO:0000313" key="5">
    <source>
        <dbReference type="Proteomes" id="UP000549394"/>
    </source>
</evidence>
<dbReference type="EMBL" id="CAJFCJ010000003">
    <property type="protein sequence ID" value="CAD5112936.1"/>
    <property type="molecule type" value="Genomic_DNA"/>
</dbReference>
<comment type="cofactor">
    <cofactor evidence="2">
        <name>Ca(2+)</name>
        <dbReference type="ChEBI" id="CHEBI:29108"/>
    </cofactor>
</comment>
<keyword evidence="5" id="KW-1185">Reference proteome</keyword>
<dbReference type="Pfam" id="PF03803">
    <property type="entry name" value="Scramblase"/>
    <property type="match status" value="1"/>
</dbReference>
<reference evidence="4 5" key="1">
    <citation type="submission" date="2020-08" db="EMBL/GenBank/DDBJ databases">
        <authorList>
            <person name="Hejnol A."/>
        </authorList>
    </citation>
    <scope>NUCLEOTIDE SEQUENCE [LARGE SCALE GENOMIC DNA]</scope>
</reference>
<dbReference type="GO" id="GO:0017128">
    <property type="term" value="F:phospholipid scramblase activity"/>
    <property type="evidence" value="ECO:0007669"/>
    <property type="project" value="InterPro"/>
</dbReference>
<sequence length="243" mass="26877">MSKSPITEQPSNNPPPPYQAGGYSNSAYNTQYNSGYGGNAVQMQPVQGSYQPTQASGAEMLANLQKIHVHQEVHLIEESECCERQCCGPIRAMTMNISTVTTAGEVPLIFLNRPRNCQGCCCPCCLQVMEIQFPIGKLAATIKEVWTCCIPKYEIYDANGSLLFQIVGDCCVCKCCTDVHFKILKGDMEIGDIQKHWGGFREVCGKANDFSIIFNDKSESVTNKAILLGATFLIDFNYFEHND</sequence>
<comment type="caution">
    <text evidence="4">The sequence shown here is derived from an EMBL/GenBank/DDBJ whole genome shotgun (WGS) entry which is preliminary data.</text>
</comment>
<comment type="function">
    <text evidence="2">May mediate accelerated ATP-independent bidirectional transbilayer migration of phospholipids upon binding calcium ions that results in a loss of phospholipid asymmetry in the plasma membrane.</text>
</comment>
<dbReference type="PANTHER" id="PTHR23248">
    <property type="entry name" value="PHOSPHOLIPID SCRAMBLASE-RELATED"/>
    <property type="match status" value="1"/>
</dbReference>
<accession>A0A7I8V9C5</accession>
<dbReference type="Proteomes" id="UP000549394">
    <property type="component" value="Unassembled WGS sequence"/>
</dbReference>
<protein>
    <recommendedName>
        <fullName evidence="2">Phospholipid scramblase</fullName>
    </recommendedName>
</protein>
<feature type="region of interest" description="Disordered" evidence="3">
    <location>
        <begin position="1"/>
        <end position="24"/>
    </location>
</feature>
<dbReference type="PANTHER" id="PTHR23248:SF9">
    <property type="entry name" value="PHOSPHOLIPID SCRAMBLASE"/>
    <property type="match status" value="1"/>
</dbReference>
<evidence type="ECO:0000256" key="1">
    <source>
        <dbReference type="ARBA" id="ARBA00005350"/>
    </source>
</evidence>
<dbReference type="OrthoDB" id="444338at2759"/>
<dbReference type="AlphaFoldDB" id="A0A7I8V9C5"/>
<keyword evidence="2" id="KW-0564">Palmitate</keyword>
<dbReference type="InterPro" id="IPR005552">
    <property type="entry name" value="Scramblase"/>
</dbReference>
<name>A0A7I8V9C5_9ANNE</name>
<evidence type="ECO:0000256" key="3">
    <source>
        <dbReference type="SAM" id="MobiDB-lite"/>
    </source>
</evidence>
<keyword evidence="2" id="KW-0449">Lipoprotein</keyword>
<dbReference type="GO" id="GO:0005886">
    <property type="term" value="C:plasma membrane"/>
    <property type="evidence" value="ECO:0007669"/>
    <property type="project" value="TreeGrafter"/>
</dbReference>
<proteinExistence type="inferred from homology"/>
<gene>
    <name evidence="4" type="ORF">DGYR_LOCUS1994</name>
</gene>
<organism evidence="4 5">
    <name type="scientific">Dimorphilus gyrociliatus</name>
    <dbReference type="NCBI Taxonomy" id="2664684"/>
    <lineage>
        <taxon>Eukaryota</taxon>
        <taxon>Metazoa</taxon>
        <taxon>Spiralia</taxon>
        <taxon>Lophotrochozoa</taxon>
        <taxon>Annelida</taxon>
        <taxon>Polychaeta</taxon>
        <taxon>Polychaeta incertae sedis</taxon>
        <taxon>Dinophilidae</taxon>
        <taxon>Dimorphilus</taxon>
    </lineage>
</organism>
<comment type="similarity">
    <text evidence="1 2">Belongs to the phospholipid scramblase family.</text>
</comment>
<feature type="compositionally biased region" description="Polar residues" evidence="3">
    <location>
        <begin position="1"/>
        <end position="11"/>
    </location>
</feature>
<evidence type="ECO:0000313" key="4">
    <source>
        <dbReference type="EMBL" id="CAD5112936.1"/>
    </source>
</evidence>
<keyword evidence="2" id="KW-0106">Calcium</keyword>